<dbReference type="Proteomes" id="UP001497516">
    <property type="component" value="Chromosome 6"/>
</dbReference>
<dbReference type="GO" id="GO:0035251">
    <property type="term" value="F:UDP-glucosyltransferase activity"/>
    <property type="evidence" value="ECO:0007669"/>
    <property type="project" value="TreeGrafter"/>
</dbReference>
<sequence>MEGIGAGVPLITWPLLGDQFVNEKLAVEVLGIGVSLGVEQPVMVDWEEVEASAAVVKREDVVRVVERVVGGGEEGEAILPGWRGGRWRAADLLMRMLRG</sequence>
<evidence type="ECO:0000256" key="2">
    <source>
        <dbReference type="ARBA" id="ARBA00022676"/>
    </source>
</evidence>
<evidence type="ECO:0008006" key="5">
    <source>
        <dbReference type="Google" id="ProtNLM"/>
    </source>
</evidence>
<dbReference type="AlphaFoldDB" id="A0AAV2FKL0"/>
<keyword evidence="4" id="KW-1185">Reference proteome</keyword>
<dbReference type="Gene3D" id="3.40.50.2000">
    <property type="entry name" value="Glycogen Phosphorylase B"/>
    <property type="match status" value="1"/>
</dbReference>
<reference evidence="3 4" key="1">
    <citation type="submission" date="2024-04" db="EMBL/GenBank/DDBJ databases">
        <authorList>
            <person name="Fracassetti M."/>
        </authorList>
    </citation>
    <scope>NUCLEOTIDE SEQUENCE [LARGE SCALE GENOMIC DNA]</scope>
</reference>
<organism evidence="3 4">
    <name type="scientific">Linum trigynum</name>
    <dbReference type="NCBI Taxonomy" id="586398"/>
    <lineage>
        <taxon>Eukaryota</taxon>
        <taxon>Viridiplantae</taxon>
        <taxon>Streptophyta</taxon>
        <taxon>Embryophyta</taxon>
        <taxon>Tracheophyta</taxon>
        <taxon>Spermatophyta</taxon>
        <taxon>Magnoliopsida</taxon>
        <taxon>eudicotyledons</taxon>
        <taxon>Gunneridae</taxon>
        <taxon>Pentapetalae</taxon>
        <taxon>rosids</taxon>
        <taxon>fabids</taxon>
        <taxon>Malpighiales</taxon>
        <taxon>Linaceae</taxon>
        <taxon>Linum</taxon>
    </lineage>
</organism>
<evidence type="ECO:0000313" key="4">
    <source>
        <dbReference type="Proteomes" id="UP001497516"/>
    </source>
</evidence>
<name>A0AAV2FKL0_9ROSI</name>
<gene>
    <name evidence="3" type="ORF">LTRI10_LOCUS38457</name>
</gene>
<keyword evidence="2" id="KW-0808">Transferase</keyword>
<proteinExistence type="inferred from homology"/>
<dbReference type="PANTHER" id="PTHR48047">
    <property type="entry name" value="GLYCOSYLTRANSFERASE"/>
    <property type="match status" value="1"/>
</dbReference>
<dbReference type="PANTHER" id="PTHR48047:SF182">
    <property type="entry name" value="GLYCOSYLTRANSFERASE"/>
    <property type="match status" value="1"/>
</dbReference>
<protein>
    <recommendedName>
        <fullName evidence="5">UDP-glycosyltransferase</fullName>
    </recommendedName>
</protein>
<dbReference type="EMBL" id="OZ034819">
    <property type="protein sequence ID" value="CAL1398213.1"/>
    <property type="molecule type" value="Genomic_DNA"/>
</dbReference>
<evidence type="ECO:0000313" key="3">
    <source>
        <dbReference type="EMBL" id="CAL1398213.1"/>
    </source>
</evidence>
<comment type="similarity">
    <text evidence="1">Belongs to the UDP-glycosyltransferase family.</text>
</comment>
<accession>A0AAV2FKL0</accession>
<evidence type="ECO:0000256" key="1">
    <source>
        <dbReference type="ARBA" id="ARBA00009995"/>
    </source>
</evidence>
<dbReference type="SUPFAM" id="SSF53756">
    <property type="entry name" value="UDP-Glycosyltransferase/glycogen phosphorylase"/>
    <property type="match status" value="1"/>
</dbReference>
<keyword evidence="2" id="KW-0328">Glycosyltransferase</keyword>